<reference evidence="2 3" key="1">
    <citation type="submission" date="2024-09" db="EMBL/GenBank/DDBJ databases">
        <title>Draft genome sequences of 6 high pH adapted Marinobacter shengliensis sp. isolated from Mariana forearc serpentinite mud volcanoes.</title>
        <authorList>
            <person name="Elkassas S."/>
            <person name="Serres M."/>
            <person name="Michael N."/>
            <person name="Amina P."/>
            <person name="Teodora Z."/>
            <person name="Julie H."/>
        </authorList>
    </citation>
    <scope>NUCLEOTIDE SEQUENCE [LARGE SCALE GENOMIC DNA]</scope>
    <source>
        <strain evidence="2 3">EB4</strain>
    </source>
</reference>
<feature type="compositionally biased region" description="Low complexity" evidence="1">
    <location>
        <begin position="41"/>
        <end position="54"/>
    </location>
</feature>
<accession>A0ABV4WCN8</accession>
<gene>
    <name evidence="2" type="ORF">ACE05E_21025</name>
</gene>
<protein>
    <submittedName>
        <fullName evidence="2">Uncharacterized protein</fullName>
    </submittedName>
</protein>
<dbReference type="Proteomes" id="UP001576762">
    <property type="component" value="Unassembled WGS sequence"/>
</dbReference>
<comment type="caution">
    <text evidence="2">The sequence shown here is derived from an EMBL/GenBank/DDBJ whole genome shotgun (WGS) entry which is preliminary data.</text>
</comment>
<keyword evidence="3" id="KW-1185">Reference proteome</keyword>
<proteinExistence type="predicted"/>
<sequence length="60" mass="6595">KPFTLSGAGLGDKADESAILLDIQTVWRFFYGFDIWPAATSPHPSSSGWHSGQWVPQSDM</sequence>
<feature type="non-terminal residue" evidence="2">
    <location>
        <position position="1"/>
    </location>
</feature>
<dbReference type="RefSeq" id="WP_345426190.1">
    <property type="nucleotide sequence ID" value="NZ_JBHFLD010000079.1"/>
</dbReference>
<evidence type="ECO:0000256" key="1">
    <source>
        <dbReference type="SAM" id="MobiDB-lite"/>
    </source>
</evidence>
<evidence type="ECO:0000313" key="2">
    <source>
        <dbReference type="EMBL" id="MFB2717955.1"/>
    </source>
</evidence>
<organism evidence="2 3">
    <name type="scientific">Marinobacter shengliensis</name>
    <dbReference type="NCBI Taxonomy" id="1389223"/>
    <lineage>
        <taxon>Bacteria</taxon>
        <taxon>Pseudomonadati</taxon>
        <taxon>Pseudomonadota</taxon>
        <taxon>Gammaproteobacteria</taxon>
        <taxon>Pseudomonadales</taxon>
        <taxon>Marinobacteraceae</taxon>
        <taxon>Marinobacter</taxon>
    </lineage>
</organism>
<feature type="region of interest" description="Disordered" evidence="1">
    <location>
        <begin position="40"/>
        <end position="60"/>
    </location>
</feature>
<name>A0ABV4WCN8_9GAMM</name>
<evidence type="ECO:0000313" key="3">
    <source>
        <dbReference type="Proteomes" id="UP001576762"/>
    </source>
</evidence>
<dbReference type="EMBL" id="JBHFLD010000079">
    <property type="protein sequence ID" value="MFB2717955.1"/>
    <property type="molecule type" value="Genomic_DNA"/>
</dbReference>